<dbReference type="VEuPathDB" id="FungiDB:JI435_414850"/>
<proteinExistence type="predicted"/>
<organism evidence="1 2">
    <name type="scientific">Phaeosphaeria nodorum (strain SN15 / ATCC MYA-4574 / FGSC 10173)</name>
    <name type="common">Glume blotch fungus</name>
    <name type="synonym">Parastagonospora nodorum</name>
    <dbReference type="NCBI Taxonomy" id="321614"/>
    <lineage>
        <taxon>Eukaryota</taxon>
        <taxon>Fungi</taxon>
        <taxon>Dikarya</taxon>
        <taxon>Ascomycota</taxon>
        <taxon>Pezizomycotina</taxon>
        <taxon>Dothideomycetes</taxon>
        <taxon>Pleosporomycetidae</taxon>
        <taxon>Pleosporales</taxon>
        <taxon>Pleosporineae</taxon>
        <taxon>Phaeosphaeriaceae</taxon>
        <taxon>Parastagonospora</taxon>
    </lineage>
</organism>
<dbReference type="Proteomes" id="UP000663193">
    <property type="component" value="Chromosome 10"/>
</dbReference>
<dbReference type="AlphaFoldDB" id="A0A7U2F7M7"/>
<protein>
    <submittedName>
        <fullName evidence="1">Uncharacterized protein</fullName>
    </submittedName>
</protein>
<reference evidence="2" key="1">
    <citation type="journal article" date="2021" name="BMC Genomics">
        <title>Chromosome-level genome assembly and manually-curated proteome of model necrotroph Parastagonospora nodorum Sn15 reveals a genome-wide trove of candidate effector homologs, and redundancy of virulence-related functions within an accessory chromosome.</title>
        <authorList>
            <person name="Bertazzoni S."/>
            <person name="Jones D.A.B."/>
            <person name="Phan H.T."/>
            <person name="Tan K.-C."/>
            <person name="Hane J.K."/>
        </authorList>
    </citation>
    <scope>NUCLEOTIDE SEQUENCE [LARGE SCALE GENOMIC DNA]</scope>
    <source>
        <strain evidence="2">SN15 / ATCC MYA-4574 / FGSC 10173)</strain>
    </source>
</reference>
<name>A0A7U2F7M7_PHANO</name>
<evidence type="ECO:0000313" key="1">
    <source>
        <dbReference type="EMBL" id="QRD00233.1"/>
    </source>
</evidence>
<evidence type="ECO:0000313" key="2">
    <source>
        <dbReference type="Proteomes" id="UP000663193"/>
    </source>
</evidence>
<keyword evidence="2" id="KW-1185">Reference proteome</keyword>
<dbReference type="EMBL" id="CP069032">
    <property type="protein sequence ID" value="QRD00233.1"/>
    <property type="molecule type" value="Genomic_DNA"/>
</dbReference>
<accession>A0A7U2F7M7</accession>
<sequence>MTMTMTITRTTMRVNASSCPQLVDSRVLVDGGPLLLTTKLPLLRRLSTSLVTFGYHPYA</sequence>
<gene>
    <name evidence="1" type="ORF">JI435_414850</name>
</gene>